<name>A1VSJ0_POLNA</name>
<dbReference type="HOGENOM" id="CLU_1184172_0_0_4"/>
<dbReference type="KEGG" id="pna:Pnap_3321"/>
<evidence type="ECO:0000313" key="1">
    <source>
        <dbReference type="EMBL" id="ABM38618.1"/>
    </source>
</evidence>
<dbReference type="Proteomes" id="UP000000644">
    <property type="component" value="Chromosome"/>
</dbReference>
<dbReference type="AlphaFoldDB" id="A1VSJ0"/>
<dbReference type="EMBL" id="CP000529">
    <property type="protein sequence ID" value="ABM38618.1"/>
    <property type="molecule type" value="Genomic_DNA"/>
</dbReference>
<dbReference type="RefSeq" id="WP_011802689.1">
    <property type="nucleotide sequence ID" value="NC_008781.1"/>
</dbReference>
<proteinExistence type="predicted"/>
<keyword evidence="2" id="KW-1185">Reference proteome</keyword>
<sequence length="234" mass="25671">MSQSLATPDSVLPQPVGFINFQSSALIVMRHEGIEYIEVQPLNDLIGVHWKVTKFTAKGVDAHLYGTQSLPPPKIAGVVSSGTSASGIVCIRLDRAEMLLEHVADKLKKRGKVREAKNLRDLQAKWAEVKSEFSNKPLETRPDSITKAQPSTAPQTEITMRQISQPANPVFYGIDRCLSDADRTVMFTTPNPFIAAACDQSGQVCALEKPIEEPITAFEKEISDFKTAISSHPL</sequence>
<evidence type="ECO:0000313" key="2">
    <source>
        <dbReference type="Proteomes" id="UP000000644"/>
    </source>
</evidence>
<dbReference type="STRING" id="365044.Pnap_3321"/>
<dbReference type="eggNOG" id="ENOG502ZWVP">
    <property type="taxonomic scope" value="Bacteria"/>
</dbReference>
<gene>
    <name evidence="1" type="ordered locus">Pnap_3321</name>
</gene>
<protein>
    <submittedName>
        <fullName evidence="1">Uncharacterized protein</fullName>
    </submittedName>
</protein>
<accession>A1VSJ0</accession>
<organism evidence="1 2">
    <name type="scientific">Polaromonas naphthalenivorans (strain CJ2)</name>
    <dbReference type="NCBI Taxonomy" id="365044"/>
    <lineage>
        <taxon>Bacteria</taxon>
        <taxon>Pseudomonadati</taxon>
        <taxon>Pseudomonadota</taxon>
        <taxon>Betaproteobacteria</taxon>
        <taxon>Burkholderiales</taxon>
        <taxon>Comamonadaceae</taxon>
        <taxon>Polaromonas</taxon>
    </lineage>
</organism>
<reference evidence="2" key="1">
    <citation type="journal article" date="2009" name="Environ. Microbiol.">
        <title>The genome of Polaromonas naphthalenivorans strain CJ2, isolated from coal tar-contaminated sediment, reveals physiological and metabolic versatility and evolution through extensive horizontal gene transfer.</title>
        <authorList>
            <person name="Yagi J.M."/>
            <person name="Sims D."/>
            <person name="Brettin T."/>
            <person name="Bruce D."/>
            <person name="Madsen E.L."/>
        </authorList>
    </citation>
    <scope>NUCLEOTIDE SEQUENCE [LARGE SCALE GENOMIC DNA]</scope>
    <source>
        <strain evidence="2">CJ2</strain>
    </source>
</reference>